<dbReference type="EMBL" id="CAVMJV010000002">
    <property type="protein sequence ID" value="CAK5012393.1"/>
    <property type="molecule type" value="Genomic_DNA"/>
</dbReference>
<reference evidence="1" key="1">
    <citation type="submission" date="2023-11" db="EMBL/GenBank/DDBJ databases">
        <authorList>
            <person name="Poullet M."/>
        </authorList>
    </citation>
    <scope>NUCLEOTIDE SEQUENCE</scope>
    <source>
        <strain evidence="1">E1834</strain>
    </source>
</reference>
<comment type="caution">
    <text evidence="1">The sequence shown here is derived from an EMBL/GenBank/DDBJ whole genome shotgun (WGS) entry which is preliminary data.</text>
</comment>
<name>A0ACB0XQ27_MELEN</name>
<keyword evidence="2" id="KW-1185">Reference proteome</keyword>
<dbReference type="Proteomes" id="UP001497535">
    <property type="component" value="Unassembled WGS sequence"/>
</dbReference>
<evidence type="ECO:0000313" key="1">
    <source>
        <dbReference type="EMBL" id="CAK5012393.1"/>
    </source>
</evidence>
<proteinExistence type="predicted"/>
<protein>
    <submittedName>
        <fullName evidence="1">Uncharacterized protein</fullName>
    </submittedName>
</protein>
<sequence>MSPINIFLFLFSTLLLFQYVYTDPTCKKEGETGCDNDTHDGYPCCAVKGKNLQCQQTGIKTYSCINKNCISQNGPCSGNSGCCYGNYCHVGRCHQCLPGEC</sequence>
<accession>A0ACB0XQ27</accession>
<evidence type="ECO:0000313" key="2">
    <source>
        <dbReference type="Proteomes" id="UP001497535"/>
    </source>
</evidence>
<gene>
    <name evidence="1" type="ORF">MENTE1834_LOCUS2107</name>
</gene>
<organism evidence="1 2">
    <name type="scientific">Meloidogyne enterolobii</name>
    <name type="common">Root-knot nematode worm</name>
    <name type="synonym">Meloidogyne mayaguensis</name>
    <dbReference type="NCBI Taxonomy" id="390850"/>
    <lineage>
        <taxon>Eukaryota</taxon>
        <taxon>Metazoa</taxon>
        <taxon>Ecdysozoa</taxon>
        <taxon>Nematoda</taxon>
        <taxon>Chromadorea</taxon>
        <taxon>Rhabditida</taxon>
        <taxon>Tylenchina</taxon>
        <taxon>Tylenchomorpha</taxon>
        <taxon>Tylenchoidea</taxon>
        <taxon>Meloidogynidae</taxon>
        <taxon>Meloidogyninae</taxon>
        <taxon>Meloidogyne</taxon>
    </lineage>
</organism>